<dbReference type="AlphaFoldDB" id="A0A8J6NSV6"/>
<sequence>MPFKLLIIDDDKQLMAMLYDFLSNLKYDVVSAFDGLEGLKLLETEKQGFDLVITDLVMPKISGNYLILTIKQKFPDTPVIAITGWGAYPEAFAIETQADKVLEKPFELSELDKAIKDLLSPKMTFAG</sequence>
<evidence type="ECO:0000313" key="4">
    <source>
        <dbReference type="EMBL" id="MBC8362621.1"/>
    </source>
</evidence>
<dbReference type="SMART" id="SM00448">
    <property type="entry name" value="REC"/>
    <property type="match status" value="1"/>
</dbReference>
<dbReference type="PANTHER" id="PTHR44591:SF3">
    <property type="entry name" value="RESPONSE REGULATORY DOMAIN-CONTAINING PROTEIN"/>
    <property type="match status" value="1"/>
</dbReference>
<dbReference type="EMBL" id="JACNJH010000207">
    <property type="protein sequence ID" value="MBC8362621.1"/>
    <property type="molecule type" value="Genomic_DNA"/>
</dbReference>
<dbReference type="SUPFAM" id="SSF52172">
    <property type="entry name" value="CheY-like"/>
    <property type="match status" value="1"/>
</dbReference>
<dbReference type="Gene3D" id="3.40.50.2300">
    <property type="match status" value="1"/>
</dbReference>
<evidence type="ECO:0000259" key="3">
    <source>
        <dbReference type="PROSITE" id="PS50110"/>
    </source>
</evidence>
<dbReference type="Pfam" id="PF00072">
    <property type="entry name" value="Response_reg"/>
    <property type="match status" value="1"/>
</dbReference>
<dbReference type="InterPro" id="IPR001789">
    <property type="entry name" value="Sig_transdc_resp-reg_receiver"/>
</dbReference>
<evidence type="ECO:0000313" key="5">
    <source>
        <dbReference type="Proteomes" id="UP000603434"/>
    </source>
</evidence>
<dbReference type="InterPro" id="IPR050595">
    <property type="entry name" value="Bact_response_regulator"/>
</dbReference>
<dbReference type="PANTHER" id="PTHR44591">
    <property type="entry name" value="STRESS RESPONSE REGULATOR PROTEIN 1"/>
    <property type="match status" value="1"/>
</dbReference>
<organism evidence="4 5">
    <name type="scientific">Candidatus Desulfatibia profunda</name>
    <dbReference type="NCBI Taxonomy" id="2841695"/>
    <lineage>
        <taxon>Bacteria</taxon>
        <taxon>Pseudomonadati</taxon>
        <taxon>Thermodesulfobacteriota</taxon>
        <taxon>Desulfobacteria</taxon>
        <taxon>Desulfobacterales</taxon>
        <taxon>Desulfobacterales incertae sedis</taxon>
        <taxon>Candidatus Desulfatibia</taxon>
    </lineage>
</organism>
<gene>
    <name evidence="4" type="ORF">H8E23_14645</name>
</gene>
<dbReference type="InterPro" id="IPR011006">
    <property type="entry name" value="CheY-like_superfamily"/>
</dbReference>
<reference evidence="4 5" key="1">
    <citation type="submission" date="2020-08" db="EMBL/GenBank/DDBJ databases">
        <title>Bridging the membrane lipid divide: bacteria of the FCB group superphylum have the potential to synthesize archaeal ether lipids.</title>
        <authorList>
            <person name="Villanueva L."/>
            <person name="Von Meijenfeldt F.A.B."/>
            <person name="Westbye A.B."/>
            <person name="Yadav S."/>
            <person name="Hopmans E.C."/>
            <person name="Dutilh B.E."/>
            <person name="Sinninghe Damste J.S."/>
        </authorList>
    </citation>
    <scope>NUCLEOTIDE SEQUENCE [LARGE SCALE GENOMIC DNA]</scope>
    <source>
        <strain evidence="4">NIOZ-UU30</strain>
    </source>
</reference>
<proteinExistence type="predicted"/>
<dbReference type="CDD" id="cd00156">
    <property type="entry name" value="REC"/>
    <property type="match status" value="1"/>
</dbReference>
<keyword evidence="1 2" id="KW-0597">Phosphoprotein</keyword>
<protein>
    <submittedName>
        <fullName evidence="4">Response regulator</fullName>
    </submittedName>
</protein>
<feature type="domain" description="Response regulatory" evidence="3">
    <location>
        <begin position="4"/>
        <end position="119"/>
    </location>
</feature>
<comment type="caution">
    <text evidence="4">The sequence shown here is derived from an EMBL/GenBank/DDBJ whole genome shotgun (WGS) entry which is preliminary data.</text>
</comment>
<dbReference type="PROSITE" id="PS50110">
    <property type="entry name" value="RESPONSE_REGULATORY"/>
    <property type="match status" value="1"/>
</dbReference>
<dbReference type="GO" id="GO:0000160">
    <property type="term" value="P:phosphorelay signal transduction system"/>
    <property type="evidence" value="ECO:0007669"/>
    <property type="project" value="InterPro"/>
</dbReference>
<accession>A0A8J6NSV6</accession>
<evidence type="ECO:0000256" key="2">
    <source>
        <dbReference type="PROSITE-ProRule" id="PRU00169"/>
    </source>
</evidence>
<name>A0A8J6NSV6_9BACT</name>
<dbReference type="Proteomes" id="UP000603434">
    <property type="component" value="Unassembled WGS sequence"/>
</dbReference>
<feature type="modified residue" description="4-aspartylphosphate" evidence="2">
    <location>
        <position position="55"/>
    </location>
</feature>
<evidence type="ECO:0000256" key="1">
    <source>
        <dbReference type="ARBA" id="ARBA00022553"/>
    </source>
</evidence>